<keyword evidence="3" id="KW-1185">Reference proteome</keyword>
<gene>
    <name evidence="2" type="ORF">CINCED_3A014972</name>
</gene>
<evidence type="ECO:0000256" key="1">
    <source>
        <dbReference type="SAM" id="MobiDB-lite"/>
    </source>
</evidence>
<protein>
    <submittedName>
        <fullName evidence="2">Uncharacterized protein</fullName>
    </submittedName>
</protein>
<name>A0A5E4MRT5_9HEMI</name>
<evidence type="ECO:0000313" key="2">
    <source>
        <dbReference type="EMBL" id="VVC34206.1"/>
    </source>
</evidence>
<feature type="region of interest" description="Disordered" evidence="1">
    <location>
        <begin position="1"/>
        <end position="24"/>
    </location>
</feature>
<dbReference type="EMBL" id="CABPRJ010000986">
    <property type="protein sequence ID" value="VVC34206.1"/>
    <property type="molecule type" value="Genomic_DNA"/>
</dbReference>
<organism evidence="2 3">
    <name type="scientific">Cinara cedri</name>
    <dbReference type="NCBI Taxonomy" id="506608"/>
    <lineage>
        <taxon>Eukaryota</taxon>
        <taxon>Metazoa</taxon>
        <taxon>Ecdysozoa</taxon>
        <taxon>Arthropoda</taxon>
        <taxon>Hexapoda</taxon>
        <taxon>Insecta</taxon>
        <taxon>Pterygota</taxon>
        <taxon>Neoptera</taxon>
        <taxon>Paraneoptera</taxon>
        <taxon>Hemiptera</taxon>
        <taxon>Sternorrhyncha</taxon>
        <taxon>Aphidomorpha</taxon>
        <taxon>Aphidoidea</taxon>
        <taxon>Aphididae</taxon>
        <taxon>Lachninae</taxon>
        <taxon>Cinara</taxon>
    </lineage>
</organism>
<accession>A0A5E4MRT5</accession>
<proteinExistence type="predicted"/>
<evidence type="ECO:0000313" key="3">
    <source>
        <dbReference type="Proteomes" id="UP000325440"/>
    </source>
</evidence>
<dbReference type="AlphaFoldDB" id="A0A5E4MRT5"/>
<dbReference type="Proteomes" id="UP000325440">
    <property type="component" value="Unassembled WGS sequence"/>
</dbReference>
<sequence length="75" mass="8817">MKRSQVPPQQYYKKFKPSNDRHNMMEGRLLPSFPIFTDAEMSTFKPPPNIQTSGLLSKDNVCAQQERYIDLWQPD</sequence>
<reference evidence="2 3" key="1">
    <citation type="submission" date="2019-08" db="EMBL/GenBank/DDBJ databases">
        <authorList>
            <person name="Alioto T."/>
            <person name="Alioto T."/>
            <person name="Gomez Garrido J."/>
        </authorList>
    </citation>
    <scope>NUCLEOTIDE SEQUENCE [LARGE SCALE GENOMIC DNA]</scope>
</reference>
<dbReference type="OrthoDB" id="1413014at2759"/>